<evidence type="ECO:0000256" key="1">
    <source>
        <dbReference type="ARBA" id="ARBA00004604"/>
    </source>
</evidence>
<feature type="compositionally biased region" description="Acidic residues" evidence="11">
    <location>
        <begin position="567"/>
        <end position="587"/>
    </location>
</feature>
<dbReference type="CDD" id="cd01882">
    <property type="entry name" value="BMS1"/>
    <property type="match status" value="1"/>
</dbReference>
<dbReference type="PANTHER" id="PTHR12858:SF2">
    <property type="entry name" value="RIBOSOME BIOGENESIS PROTEIN BMS1 HOMOLOG"/>
    <property type="match status" value="1"/>
</dbReference>
<feature type="region of interest" description="Disordered" evidence="11">
    <location>
        <begin position="565"/>
        <end position="624"/>
    </location>
</feature>
<dbReference type="FunFam" id="3.40.50.300:FF:000105">
    <property type="entry name" value="BMS1 ribosome biogenesis factor"/>
    <property type="match status" value="1"/>
</dbReference>
<keyword evidence="6" id="KW-0067">ATP-binding</keyword>
<dbReference type="InterPro" id="IPR037875">
    <property type="entry name" value="Bms1_N"/>
</dbReference>
<dbReference type="GO" id="GO:0000479">
    <property type="term" value="P:endonucleolytic cleavage of tricistronic rRNA transcript (SSU-rRNA, 5.8S rRNA, LSU-rRNA)"/>
    <property type="evidence" value="ECO:0007669"/>
    <property type="project" value="TreeGrafter"/>
</dbReference>
<dbReference type="SUPFAM" id="SSF52540">
    <property type="entry name" value="P-loop containing nucleoside triphosphate hydrolases"/>
    <property type="match status" value="1"/>
</dbReference>
<feature type="region of interest" description="Disordered" evidence="11">
    <location>
        <begin position="653"/>
        <end position="708"/>
    </location>
</feature>
<feature type="region of interest" description="Disordered" evidence="11">
    <location>
        <begin position="1130"/>
        <end position="1151"/>
    </location>
</feature>
<dbReference type="SMART" id="SM01362">
    <property type="entry name" value="DUF663"/>
    <property type="match status" value="1"/>
</dbReference>
<dbReference type="PROSITE" id="PS51714">
    <property type="entry name" value="G_BMS1"/>
    <property type="match status" value="1"/>
</dbReference>
<feature type="compositionally biased region" description="Acidic residues" evidence="11">
    <location>
        <begin position="691"/>
        <end position="708"/>
    </location>
</feature>
<dbReference type="GO" id="GO:0000462">
    <property type="term" value="P:maturation of SSU-rRNA from tricistronic rRNA transcript (SSU-rRNA, 5.8S rRNA, LSU-rRNA)"/>
    <property type="evidence" value="ECO:0007669"/>
    <property type="project" value="TreeGrafter"/>
</dbReference>
<organism evidence="13 14">
    <name type="scientific">Chaetoceros tenuissimus</name>
    <dbReference type="NCBI Taxonomy" id="426638"/>
    <lineage>
        <taxon>Eukaryota</taxon>
        <taxon>Sar</taxon>
        <taxon>Stramenopiles</taxon>
        <taxon>Ochrophyta</taxon>
        <taxon>Bacillariophyta</taxon>
        <taxon>Coscinodiscophyceae</taxon>
        <taxon>Chaetocerotophycidae</taxon>
        <taxon>Chaetocerotales</taxon>
        <taxon>Chaetocerotaceae</taxon>
        <taxon>Chaetoceros</taxon>
    </lineage>
</organism>
<feature type="domain" description="Bms1-type G" evidence="12">
    <location>
        <begin position="86"/>
        <end position="250"/>
    </location>
</feature>
<dbReference type="GO" id="GO:0030686">
    <property type="term" value="C:90S preribosome"/>
    <property type="evidence" value="ECO:0007669"/>
    <property type="project" value="TreeGrafter"/>
</dbReference>
<reference evidence="13 14" key="1">
    <citation type="journal article" date="2021" name="Sci. Rep.">
        <title>The genome of the diatom Chaetoceros tenuissimus carries an ancient integrated fragment of an extant virus.</title>
        <authorList>
            <person name="Hongo Y."/>
            <person name="Kimura K."/>
            <person name="Takaki Y."/>
            <person name="Yoshida Y."/>
            <person name="Baba S."/>
            <person name="Kobayashi G."/>
            <person name="Nagasaki K."/>
            <person name="Hano T."/>
            <person name="Tomaru Y."/>
        </authorList>
    </citation>
    <scope>NUCLEOTIDE SEQUENCE [LARGE SCALE GENOMIC DNA]</scope>
    <source>
        <strain evidence="13 14">NIES-3715</strain>
    </source>
</reference>
<dbReference type="InterPro" id="IPR007034">
    <property type="entry name" value="BMS1_TSR1_C"/>
</dbReference>
<evidence type="ECO:0000256" key="5">
    <source>
        <dbReference type="ARBA" id="ARBA00022801"/>
    </source>
</evidence>
<dbReference type="EMBL" id="BLLK01000022">
    <property type="protein sequence ID" value="GFH45827.1"/>
    <property type="molecule type" value="Genomic_DNA"/>
</dbReference>
<dbReference type="InterPro" id="IPR012948">
    <property type="entry name" value="AARP2CN"/>
</dbReference>
<dbReference type="GO" id="GO:0003924">
    <property type="term" value="F:GTPase activity"/>
    <property type="evidence" value="ECO:0007669"/>
    <property type="project" value="TreeGrafter"/>
</dbReference>
<protein>
    <recommendedName>
        <fullName evidence="12">Bms1-type G domain-containing protein</fullName>
    </recommendedName>
</protein>
<comment type="caution">
    <text evidence="13">The sequence shown here is derived from an EMBL/GenBank/DDBJ whole genome shotgun (WGS) entry which is preliminary data.</text>
</comment>
<dbReference type="Proteomes" id="UP001054902">
    <property type="component" value="Unassembled WGS sequence"/>
</dbReference>
<evidence type="ECO:0000256" key="6">
    <source>
        <dbReference type="ARBA" id="ARBA00022840"/>
    </source>
</evidence>
<name>A0AAD3H099_9STRA</name>
<feature type="region of interest" description="Disordered" evidence="11">
    <location>
        <begin position="1"/>
        <end position="42"/>
    </location>
</feature>
<dbReference type="GO" id="GO:0005525">
    <property type="term" value="F:GTP binding"/>
    <property type="evidence" value="ECO:0007669"/>
    <property type="project" value="UniProtKB-KW"/>
</dbReference>
<proteinExistence type="inferred from homology"/>
<dbReference type="GO" id="GO:0032040">
    <property type="term" value="C:small-subunit processome"/>
    <property type="evidence" value="ECO:0007669"/>
    <property type="project" value="UniProtKB-ARBA"/>
</dbReference>
<dbReference type="InterPro" id="IPR039761">
    <property type="entry name" value="Bms1/Tsr1"/>
</dbReference>
<dbReference type="GO" id="GO:0005654">
    <property type="term" value="C:nucleoplasm"/>
    <property type="evidence" value="ECO:0007669"/>
    <property type="project" value="UniProtKB-ARBA"/>
</dbReference>
<evidence type="ECO:0000256" key="9">
    <source>
        <dbReference type="ARBA" id="ARBA00049117"/>
    </source>
</evidence>
<feature type="compositionally biased region" description="Polar residues" evidence="11">
    <location>
        <begin position="601"/>
        <end position="611"/>
    </location>
</feature>
<feature type="region of interest" description="Disordered" evidence="11">
    <location>
        <begin position="380"/>
        <end position="399"/>
    </location>
</feature>
<evidence type="ECO:0000256" key="4">
    <source>
        <dbReference type="ARBA" id="ARBA00022741"/>
    </source>
</evidence>
<evidence type="ECO:0000313" key="14">
    <source>
        <dbReference type="Proteomes" id="UP001054902"/>
    </source>
</evidence>
<dbReference type="Pfam" id="PF04950">
    <property type="entry name" value="RIBIOP_C"/>
    <property type="match status" value="1"/>
</dbReference>
<feature type="compositionally biased region" description="Acidic residues" evidence="11">
    <location>
        <begin position="663"/>
        <end position="679"/>
    </location>
</feature>
<comment type="subcellular location">
    <subcellularLocation>
        <location evidence="1">Nucleus</location>
        <location evidence="1">Nucleolus</location>
    </subcellularLocation>
</comment>
<feature type="compositionally biased region" description="Acidic residues" evidence="11">
    <location>
        <begin position="506"/>
        <end position="520"/>
    </location>
</feature>
<comment type="similarity">
    <text evidence="10">Belongs to the TRAFAC class translation factor GTPase superfamily. Bms1-like GTPase family. BMS1 subfamily.</text>
</comment>
<dbReference type="GO" id="GO:0005524">
    <property type="term" value="F:ATP binding"/>
    <property type="evidence" value="ECO:0007669"/>
    <property type="project" value="UniProtKB-KW"/>
</dbReference>
<dbReference type="Pfam" id="PF08142">
    <property type="entry name" value="AARP2CN"/>
    <property type="match status" value="1"/>
</dbReference>
<dbReference type="Gene3D" id="3.40.50.300">
    <property type="entry name" value="P-loop containing nucleotide triphosphate hydrolases"/>
    <property type="match status" value="1"/>
</dbReference>
<dbReference type="SMART" id="SM00785">
    <property type="entry name" value="AARP2CN"/>
    <property type="match status" value="1"/>
</dbReference>
<keyword evidence="2" id="KW-0690">Ribosome biogenesis</keyword>
<keyword evidence="5" id="KW-0378">Hydrolase</keyword>
<evidence type="ECO:0000259" key="12">
    <source>
        <dbReference type="PROSITE" id="PS51714"/>
    </source>
</evidence>
<keyword evidence="7" id="KW-0342">GTP-binding</keyword>
<accession>A0AAD3H099</accession>
<dbReference type="GO" id="GO:0034511">
    <property type="term" value="F:U3 snoRNA binding"/>
    <property type="evidence" value="ECO:0007669"/>
    <property type="project" value="TreeGrafter"/>
</dbReference>
<feature type="compositionally biased region" description="Basic and acidic residues" evidence="11">
    <location>
        <begin position="588"/>
        <end position="600"/>
    </location>
</feature>
<evidence type="ECO:0000256" key="10">
    <source>
        <dbReference type="ARBA" id="ARBA00061391"/>
    </source>
</evidence>
<evidence type="ECO:0000256" key="11">
    <source>
        <dbReference type="SAM" id="MobiDB-lite"/>
    </source>
</evidence>
<comment type="catalytic activity">
    <reaction evidence="9">
        <text>GTP + H2O = GDP + phosphate + H(+)</text>
        <dbReference type="Rhea" id="RHEA:19669"/>
        <dbReference type="ChEBI" id="CHEBI:15377"/>
        <dbReference type="ChEBI" id="CHEBI:15378"/>
        <dbReference type="ChEBI" id="CHEBI:37565"/>
        <dbReference type="ChEBI" id="CHEBI:43474"/>
        <dbReference type="ChEBI" id="CHEBI:58189"/>
    </reaction>
    <physiologicalReaction direction="left-to-right" evidence="9">
        <dbReference type="Rhea" id="RHEA:19670"/>
    </physiologicalReaction>
</comment>
<dbReference type="InterPro" id="IPR027417">
    <property type="entry name" value="P-loop_NTPase"/>
</dbReference>
<dbReference type="PANTHER" id="PTHR12858">
    <property type="entry name" value="RIBOSOME BIOGENESIS PROTEIN"/>
    <property type="match status" value="1"/>
</dbReference>
<feature type="compositionally biased region" description="Basic and acidic residues" evidence="11">
    <location>
        <begin position="1137"/>
        <end position="1151"/>
    </location>
</feature>
<feature type="compositionally biased region" description="Basic residues" evidence="11">
    <location>
        <begin position="12"/>
        <end position="31"/>
    </location>
</feature>
<evidence type="ECO:0000256" key="8">
    <source>
        <dbReference type="ARBA" id="ARBA00023242"/>
    </source>
</evidence>
<evidence type="ECO:0000256" key="3">
    <source>
        <dbReference type="ARBA" id="ARBA00022553"/>
    </source>
</evidence>
<keyword evidence="3" id="KW-0597">Phosphoprotein</keyword>
<sequence length="1184" mass="133977">MDLSGTTGEAHRGHKKTKSGRGGKEKKKDKKAKKEGTRNERHNHRAFSVANIGRTQRNIQRNLDIGQKKEYAPLKDRRVEIDEGPPPFMVAVMGPPKVGKSTLIRSLVKMYTNHNLTSVTGPITVVTGKNKRVTFFECPNDTAGMLDCAKIADLVLLCVDAKFGFEMETFEFLNVLQVHGFPKVFGVFTHLDQFKTSKNLQKTKKLLKHRFWTEIYDGAKMFYFSGCINGKYLKNEIKQLTLFISRVKFRPLVWRNTHPYVVVDRHEDITHPSKVADDPTCDRSVTFYGYVRGSHLKPGTKMHLIGAGDYNMTELSVMPDPCPLPNKDKKSNSLSKKDSLLFAPLSNVGNVAFDKDAVYIDIGKANYTKKENLALIDKEAEDASSGSDSEDEDAPSSLLRNLQDVKAGVDEKMKKSSLRIFKSSKAVDAEEDSDSASDSDSDMEEADEPKRMSQQEIEELTKPFKRREDDESDTDSDDSDLSSDVDSDSDDDSDMDSVNSSNEDLMSGDENNDYDNDDAENKESNQSSALWKTNLAQRAAEAYIGRDLAHVNLQELIYGKSKSVIISDDEGNNSEDEDEGNGSDSDDEFFKIRKPEKESSGSRASVSQTDAQLLGEEDSSRMIGGEAIDFDVTAWLEEGGDSLIESIRDHFVTGNWDTKTPGEEDDEDNEVYGDFEDLETGEKFGPNGEIDSGDEDEESDDEIDTEDMTDEQIRELNAQRKANKKNNFDDEYDEDKKIKGLTADPNDEDAENDYINSMKRAKEARLRRNKEEFGEEGEAARIRHEGFRQGLYVRIRIDGVPCEFIEGFNPEMPLVLGGLTPQETNRGFIRCRFKKHRWHKRILKCNDPLIFSVGWRRFQSIPVFSTEDQNGRHRYLKYTPEHMHCHATFYGHQVPPNTGILAIQRLAGNLSSFRISGTGVSLELNESFDIVKKLKLVGTPTKIYKNSAFITGMFNSDLEVSRFEGAAIKTVSGIRGQVKKALREGQPGTFRATFEDKIVMSDIVFCRTWMPVEIKKYYNPVTSLLSKDGAEGWRGMKSKAQLQIETGTPIEVNPDSIYKPIERPEKKFSKLHVSKKLEEALPFASKPKDIKKKRKEKSYITKRAVVMDIDEKKKYTFLQAVNTIRNEKVAKRKESKKRSQEVRAKENAKKAEALEAVRKANLKRKYRADGKIEAARERKRLNGK</sequence>
<keyword evidence="8" id="KW-0539">Nucleus</keyword>
<evidence type="ECO:0000256" key="7">
    <source>
        <dbReference type="ARBA" id="ARBA00023134"/>
    </source>
</evidence>
<keyword evidence="4" id="KW-0547">Nucleotide-binding</keyword>
<feature type="compositionally biased region" description="Acidic residues" evidence="11">
    <location>
        <begin position="470"/>
        <end position="495"/>
    </location>
</feature>
<feature type="region of interest" description="Disordered" evidence="11">
    <location>
        <begin position="424"/>
        <end position="529"/>
    </location>
</feature>
<dbReference type="InterPro" id="IPR030387">
    <property type="entry name" value="G_Bms1/Tsr1_dom"/>
</dbReference>
<keyword evidence="14" id="KW-1185">Reference proteome</keyword>
<dbReference type="AlphaFoldDB" id="A0AAD3H099"/>
<feature type="compositionally biased region" description="Basic and acidic residues" evidence="11">
    <location>
        <begin position="448"/>
        <end position="469"/>
    </location>
</feature>
<evidence type="ECO:0000313" key="13">
    <source>
        <dbReference type="EMBL" id="GFH45827.1"/>
    </source>
</evidence>
<evidence type="ECO:0000256" key="2">
    <source>
        <dbReference type="ARBA" id="ARBA00022517"/>
    </source>
</evidence>
<feature type="compositionally biased region" description="Acidic residues" evidence="11">
    <location>
        <begin position="429"/>
        <end position="447"/>
    </location>
</feature>
<gene>
    <name evidence="13" type="ORF">CTEN210_02301</name>
</gene>